<accession>A0A7J9A1T0</accession>
<reference evidence="1 2" key="1">
    <citation type="journal article" date="2019" name="Genome Biol. Evol.">
        <title>Insights into the evolution of the New World diploid cottons (Gossypium, subgenus Houzingenia) based on genome sequencing.</title>
        <authorList>
            <person name="Grover C.E."/>
            <person name="Arick M.A. 2nd"/>
            <person name="Thrash A."/>
            <person name="Conover J.L."/>
            <person name="Sanders W.S."/>
            <person name="Peterson D.G."/>
            <person name="Frelichowski J.E."/>
            <person name="Scheffler J.A."/>
            <person name="Scheffler B.E."/>
            <person name="Wendel J.F."/>
        </authorList>
    </citation>
    <scope>NUCLEOTIDE SEQUENCE [LARGE SCALE GENOMIC DNA]</scope>
    <source>
        <strain evidence="1">4</strain>
        <tissue evidence="1">Leaf</tissue>
    </source>
</reference>
<evidence type="ECO:0000313" key="1">
    <source>
        <dbReference type="EMBL" id="MBA0717534.1"/>
    </source>
</evidence>
<dbReference type="AlphaFoldDB" id="A0A7J9A1T0"/>
<sequence>MGSLMASCSFSTWFVGKLTSELLQPIQENCIAEYLKQLQSYAFIQEHGLDPLMRNCKGE</sequence>
<dbReference type="Proteomes" id="UP000593574">
    <property type="component" value="Unassembled WGS sequence"/>
</dbReference>
<gene>
    <name evidence="1" type="ORF">Golax_005342</name>
</gene>
<keyword evidence="2" id="KW-1185">Reference proteome</keyword>
<comment type="caution">
    <text evidence="1">The sequence shown here is derived from an EMBL/GenBank/DDBJ whole genome shotgun (WGS) entry which is preliminary data.</text>
</comment>
<proteinExistence type="predicted"/>
<evidence type="ECO:0000313" key="2">
    <source>
        <dbReference type="Proteomes" id="UP000593574"/>
    </source>
</evidence>
<organism evidence="1 2">
    <name type="scientific">Gossypium laxum</name>
    <dbReference type="NCBI Taxonomy" id="34288"/>
    <lineage>
        <taxon>Eukaryota</taxon>
        <taxon>Viridiplantae</taxon>
        <taxon>Streptophyta</taxon>
        <taxon>Embryophyta</taxon>
        <taxon>Tracheophyta</taxon>
        <taxon>Spermatophyta</taxon>
        <taxon>Magnoliopsida</taxon>
        <taxon>eudicotyledons</taxon>
        <taxon>Gunneridae</taxon>
        <taxon>Pentapetalae</taxon>
        <taxon>rosids</taxon>
        <taxon>malvids</taxon>
        <taxon>Malvales</taxon>
        <taxon>Malvaceae</taxon>
        <taxon>Malvoideae</taxon>
        <taxon>Gossypium</taxon>
    </lineage>
</organism>
<protein>
    <submittedName>
        <fullName evidence="1">Uncharacterized protein</fullName>
    </submittedName>
</protein>
<dbReference type="EMBL" id="JABEZV010000008">
    <property type="protein sequence ID" value="MBA0717534.1"/>
    <property type="molecule type" value="Genomic_DNA"/>
</dbReference>
<name>A0A7J9A1T0_9ROSI</name>